<feature type="chain" id="PRO_5004577038" description="Sema domain-containing protein" evidence="1">
    <location>
        <begin position="21"/>
        <end position="112"/>
    </location>
</feature>
<dbReference type="EnsemblMetazoa" id="MESCA004993-RA">
    <property type="protein sequence ID" value="MESCA004993-PA"/>
    <property type="gene ID" value="MESCA004993"/>
</dbReference>
<organism evidence="2 3">
    <name type="scientific">Megaselia scalaris</name>
    <name type="common">Humpbacked fly</name>
    <name type="synonym">Phora scalaris</name>
    <dbReference type="NCBI Taxonomy" id="36166"/>
    <lineage>
        <taxon>Eukaryota</taxon>
        <taxon>Metazoa</taxon>
        <taxon>Ecdysozoa</taxon>
        <taxon>Arthropoda</taxon>
        <taxon>Hexapoda</taxon>
        <taxon>Insecta</taxon>
        <taxon>Pterygota</taxon>
        <taxon>Neoptera</taxon>
        <taxon>Endopterygota</taxon>
        <taxon>Diptera</taxon>
        <taxon>Brachycera</taxon>
        <taxon>Muscomorpha</taxon>
        <taxon>Platypezoidea</taxon>
        <taxon>Phoridae</taxon>
        <taxon>Megaseliini</taxon>
        <taxon>Megaselia</taxon>
    </lineage>
</organism>
<name>T1GN51_MEGSC</name>
<protein>
    <recommendedName>
        <fullName evidence="4">Sema domain-containing protein</fullName>
    </recommendedName>
</protein>
<proteinExistence type="predicted"/>
<sequence length="112" mass="12967">MKKLTSIFIGLLYCIVRLYALPDIEGCDVGITFENSTLREFSLNQFTRNVPKSNEILRTKIWENFVIIHGTQLAVICETSVDFSESDFKILIGYAGNKEKQKFFYDCPMRKI</sequence>
<evidence type="ECO:0000313" key="2">
    <source>
        <dbReference type="EnsemblMetazoa" id="MESCA004993-PA"/>
    </source>
</evidence>
<evidence type="ECO:0008006" key="4">
    <source>
        <dbReference type="Google" id="ProtNLM"/>
    </source>
</evidence>
<reference evidence="2" key="2">
    <citation type="submission" date="2015-06" db="UniProtKB">
        <authorList>
            <consortium name="EnsemblMetazoa"/>
        </authorList>
    </citation>
    <scope>IDENTIFICATION</scope>
</reference>
<accession>T1GN51</accession>
<dbReference type="AlphaFoldDB" id="T1GN51"/>
<reference evidence="3" key="1">
    <citation type="submission" date="2013-02" db="EMBL/GenBank/DDBJ databases">
        <authorList>
            <person name="Hughes D."/>
        </authorList>
    </citation>
    <scope>NUCLEOTIDE SEQUENCE</scope>
    <source>
        <strain>Durham</strain>
        <strain evidence="3">NC isolate 2 -- Noor lab</strain>
    </source>
</reference>
<dbReference type="EMBL" id="CAQQ02042109">
    <property type="status" value="NOT_ANNOTATED_CDS"/>
    <property type="molecule type" value="Genomic_DNA"/>
</dbReference>
<dbReference type="HOGENOM" id="CLU_2148725_0_0_1"/>
<keyword evidence="1" id="KW-0732">Signal</keyword>
<evidence type="ECO:0000313" key="3">
    <source>
        <dbReference type="Proteomes" id="UP000015102"/>
    </source>
</evidence>
<feature type="signal peptide" evidence="1">
    <location>
        <begin position="1"/>
        <end position="20"/>
    </location>
</feature>
<keyword evidence="3" id="KW-1185">Reference proteome</keyword>
<dbReference type="Proteomes" id="UP000015102">
    <property type="component" value="Unassembled WGS sequence"/>
</dbReference>
<evidence type="ECO:0000256" key="1">
    <source>
        <dbReference type="SAM" id="SignalP"/>
    </source>
</evidence>